<feature type="chain" id="PRO_5044819763" description="DUF732 domain-containing protein" evidence="1">
    <location>
        <begin position="26"/>
        <end position="113"/>
    </location>
</feature>
<feature type="signal peptide" evidence="1">
    <location>
        <begin position="1"/>
        <end position="25"/>
    </location>
</feature>
<sequence>MIEMKIRYLAPFGIMMSLIAAPVHADTTQFLADVQNAGFTDGSFGATGLEEMGAFVCAQMDQGADPVVVAERMYANTPPNFSQDATDQFIAIAIRDLCPQHIAQVARDAQEGD</sequence>
<dbReference type="Proteomes" id="UP000092086">
    <property type="component" value="Unassembled WGS sequence"/>
</dbReference>
<proteinExistence type="predicted"/>
<gene>
    <name evidence="3" type="ORF">A5672_12140</name>
</gene>
<protein>
    <recommendedName>
        <fullName evidence="2">DUF732 domain-containing protein</fullName>
    </recommendedName>
</protein>
<comment type="caution">
    <text evidence="3">The sequence shown here is derived from an EMBL/GenBank/DDBJ whole genome shotgun (WGS) entry which is preliminary data.</text>
</comment>
<evidence type="ECO:0000259" key="2">
    <source>
        <dbReference type="Pfam" id="PF05305"/>
    </source>
</evidence>
<evidence type="ECO:0000313" key="3">
    <source>
        <dbReference type="EMBL" id="OBG41818.1"/>
    </source>
</evidence>
<reference evidence="3 4" key="1">
    <citation type="submission" date="2016-06" db="EMBL/GenBank/DDBJ databases">
        <authorList>
            <person name="Sutton G."/>
            <person name="Brinkac L."/>
            <person name="Sanka R."/>
            <person name="Adams M."/>
            <person name="Lau E."/>
            <person name="Sam S."/>
            <person name="Sreng N."/>
            <person name="Him V."/>
            <person name="Kerleguer A."/>
            <person name="Cheng S."/>
        </authorList>
    </citation>
    <scope>NUCLEOTIDE SEQUENCE [LARGE SCALE GENOMIC DNA]</scope>
    <source>
        <strain evidence="3 4">E2978</strain>
    </source>
</reference>
<dbReference type="Pfam" id="PF05305">
    <property type="entry name" value="DUF732"/>
    <property type="match status" value="1"/>
</dbReference>
<dbReference type="EMBL" id="LZIT01000089">
    <property type="protein sequence ID" value="OBG41818.1"/>
    <property type="molecule type" value="Genomic_DNA"/>
</dbReference>
<dbReference type="AlphaFoldDB" id="A0ABD6P6I5"/>
<organism evidence="3 4">
    <name type="scientific">Mycobacterium alsense</name>
    <dbReference type="NCBI Taxonomy" id="324058"/>
    <lineage>
        <taxon>Bacteria</taxon>
        <taxon>Bacillati</taxon>
        <taxon>Actinomycetota</taxon>
        <taxon>Actinomycetes</taxon>
        <taxon>Mycobacteriales</taxon>
        <taxon>Mycobacteriaceae</taxon>
        <taxon>Mycobacterium</taxon>
    </lineage>
</organism>
<keyword evidence="1" id="KW-0732">Signal</keyword>
<name>A0ABD6P6I5_9MYCO</name>
<dbReference type="InterPro" id="IPR007969">
    <property type="entry name" value="DUF732"/>
</dbReference>
<accession>A0ABD6P6I5</accession>
<feature type="domain" description="DUF732" evidence="2">
    <location>
        <begin position="28"/>
        <end position="100"/>
    </location>
</feature>
<evidence type="ECO:0000256" key="1">
    <source>
        <dbReference type="SAM" id="SignalP"/>
    </source>
</evidence>
<evidence type="ECO:0000313" key="4">
    <source>
        <dbReference type="Proteomes" id="UP000092086"/>
    </source>
</evidence>